<dbReference type="OrthoDB" id="10392893at2759"/>
<feature type="transmembrane region" description="Helical" evidence="1">
    <location>
        <begin position="15"/>
        <end position="33"/>
    </location>
</feature>
<evidence type="ECO:0000313" key="2">
    <source>
        <dbReference type="EMBL" id="GFR04525.1"/>
    </source>
</evidence>
<dbReference type="Proteomes" id="UP000887116">
    <property type="component" value="Unassembled WGS sequence"/>
</dbReference>
<accession>A0A8X6LCC6</accession>
<evidence type="ECO:0000256" key="1">
    <source>
        <dbReference type="SAM" id="Phobius"/>
    </source>
</evidence>
<keyword evidence="1" id="KW-0472">Membrane</keyword>
<keyword evidence="1" id="KW-1133">Transmembrane helix</keyword>
<evidence type="ECO:0000313" key="3">
    <source>
        <dbReference type="Proteomes" id="UP000887116"/>
    </source>
</evidence>
<keyword evidence="3" id="KW-1185">Reference proteome</keyword>
<reference evidence="2" key="1">
    <citation type="submission" date="2020-07" db="EMBL/GenBank/DDBJ databases">
        <title>Multicomponent nature underlies the extraordinary mechanical properties of spider dragline silk.</title>
        <authorList>
            <person name="Kono N."/>
            <person name="Nakamura H."/>
            <person name="Mori M."/>
            <person name="Yoshida Y."/>
            <person name="Ohtoshi R."/>
            <person name="Malay A.D."/>
            <person name="Moran D.A.P."/>
            <person name="Tomita M."/>
            <person name="Numata K."/>
            <person name="Arakawa K."/>
        </authorList>
    </citation>
    <scope>NUCLEOTIDE SEQUENCE</scope>
</reference>
<dbReference type="AlphaFoldDB" id="A0A8X6LCC6"/>
<comment type="caution">
    <text evidence="2">The sequence shown here is derived from an EMBL/GenBank/DDBJ whole genome shotgun (WGS) entry which is preliminary data.</text>
</comment>
<sequence length="91" mass="10347">MTLTQWRKQGRRQQGLLRAAALIAAVVAVWHLLRPGDQRINGEVLSSGRELLHKIPSVHHELGPRCRGYHLASRLGVISEESLWQNLCHLR</sequence>
<protein>
    <submittedName>
        <fullName evidence="2">Uncharacterized protein</fullName>
    </submittedName>
</protein>
<dbReference type="EMBL" id="BMAO01035588">
    <property type="protein sequence ID" value="GFR04525.1"/>
    <property type="molecule type" value="Genomic_DNA"/>
</dbReference>
<gene>
    <name evidence="2" type="ORF">TNCT_432881</name>
</gene>
<organism evidence="2 3">
    <name type="scientific">Trichonephila clavata</name>
    <name type="common">Joro spider</name>
    <name type="synonym">Nephila clavata</name>
    <dbReference type="NCBI Taxonomy" id="2740835"/>
    <lineage>
        <taxon>Eukaryota</taxon>
        <taxon>Metazoa</taxon>
        <taxon>Ecdysozoa</taxon>
        <taxon>Arthropoda</taxon>
        <taxon>Chelicerata</taxon>
        <taxon>Arachnida</taxon>
        <taxon>Araneae</taxon>
        <taxon>Araneomorphae</taxon>
        <taxon>Entelegynae</taxon>
        <taxon>Araneoidea</taxon>
        <taxon>Nephilidae</taxon>
        <taxon>Trichonephila</taxon>
    </lineage>
</organism>
<name>A0A8X6LCC6_TRICU</name>
<keyword evidence="1" id="KW-0812">Transmembrane</keyword>
<proteinExistence type="predicted"/>